<dbReference type="Proteomes" id="UP000838160">
    <property type="component" value="Unassembled WGS sequence"/>
</dbReference>
<protein>
    <submittedName>
        <fullName evidence="1">Uncharacterized protein</fullName>
    </submittedName>
</protein>
<gene>
    <name evidence="1" type="ORF">VHP8226_04154</name>
</gene>
<evidence type="ECO:0000313" key="1">
    <source>
        <dbReference type="EMBL" id="CAH0531217.1"/>
    </source>
</evidence>
<dbReference type="EMBL" id="CAKLCM010000005">
    <property type="protein sequence ID" value="CAH0531217.1"/>
    <property type="molecule type" value="Genomic_DNA"/>
</dbReference>
<name>A0ABM8ZPB0_9VIBR</name>
<keyword evidence="2" id="KW-1185">Reference proteome</keyword>
<accession>A0ABM8ZPB0</accession>
<proteinExistence type="predicted"/>
<comment type="caution">
    <text evidence="1">The sequence shown here is derived from an EMBL/GenBank/DDBJ whole genome shotgun (WGS) entry which is preliminary data.</text>
</comment>
<organism evidence="1 2">
    <name type="scientific">Vibrio hippocampi</name>
    <dbReference type="NCBI Taxonomy" id="654686"/>
    <lineage>
        <taxon>Bacteria</taxon>
        <taxon>Pseudomonadati</taxon>
        <taxon>Pseudomonadota</taxon>
        <taxon>Gammaproteobacteria</taxon>
        <taxon>Vibrionales</taxon>
        <taxon>Vibrionaceae</taxon>
        <taxon>Vibrio</taxon>
    </lineage>
</organism>
<sequence>MSRWARAQSRLDRALFGSNGVAQPATIAGTPVSVIVNEGELVFDGAVQGNRRTVSLTKEEAKAAGLTPSRGQVVIVPGESIESRIAHPPLSEHGLYILVLE</sequence>
<evidence type="ECO:0000313" key="2">
    <source>
        <dbReference type="Proteomes" id="UP000838160"/>
    </source>
</evidence>
<dbReference type="RefSeq" id="WP_237487236.1">
    <property type="nucleotide sequence ID" value="NZ_CAKLCM010000005.1"/>
</dbReference>
<reference evidence="1" key="1">
    <citation type="submission" date="2021-12" db="EMBL/GenBank/DDBJ databases">
        <authorList>
            <person name="Rodrigo-Torres L."/>
            <person name="Arahal R. D."/>
            <person name="Lucena T."/>
        </authorList>
    </citation>
    <scope>NUCLEOTIDE SEQUENCE</scope>
    <source>
        <strain evidence="1">CECT 8226</strain>
    </source>
</reference>